<dbReference type="EMBL" id="BEXB01000004">
    <property type="protein sequence ID" value="GAY75299.1"/>
    <property type="molecule type" value="Genomic_DNA"/>
</dbReference>
<organism evidence="1 2">
    <name type="scientific">Sporolactobacillus inulinus</name>
    <dbReference type="NCBI Taxonomy" id="2078"/>
    <lineage>
        <taxon>Bacteria</taxon>
        <taxon>Bacillati</taxon>
        <taxon>Bacillota</taxon>
        <taxon>Bacilli</taxon>
        <taxon>Bacillales</taxon>
        <taxon>Sporolactobacillaceae</taxon>
        <taxon>Sporolactobacillus</taxon>
    </lineage>
</organism>
<dbReference type="AlphaFoldDB" id="A0A4Y1Z8C0"/>
<evidence type="ECO:0000313" key="2">
    <source>
        <dbReference type="Proteomes" id="UP000319716"/>
    </source>
</evidence>
<dbReference type="Proteomes" id="UP000319716">
    <property type="component" value="Unassembled WGS sequence"/>
</dbReference>
<comment type="caution">
    <text evidence="1">The sequence shown here is derived from an EMBL/GenBank/DDBJ whole genome shotgun (WGS) entry which is preliminary data.</text>
</comment>
<evidence type="ECO:0000313" key="1">
    <source>
        <dbReference type="EMBL" id="GAY75299.1"/>
    </source>
</evidence>
<proteinExistence type="predicted"/>
<gene>
    <name evidence="1" type="ORF">NBRC111894_853</name>
</gene>
<name>A0A4Y1Z8C0_9BACL</name>
<reference evidence="1 2" key="1">
    <citation type="submission" date="2017-11" db="EMBL/GenBank/DDBJ databases">
        <title>Draft Genome Sequence of Sporolactobacillus inulinus NBRC 111894 Isolated from Koso, a Japanese Sugar-Vegetable Fermented Beverage.</title>
        <authorList>
            <person name="Chiou T.Y."/>
            <person name="Oshima K."/>
            <person name="Suda W."/>
            <person name="Hattori M."/>
            <person name="Takahashi T."/>
        </authorList>
    </citation>
    <scope>NUCLEOTIDE SEQUENCE [LARGE SCALE GENOMIC DNA]</scope>
    <source>
        <strain evidence="1 2">NBRC111894</strain>
    </source>
</reference>
<sequence length="38" mass="4582">MSEAHVVKQPHDFIFIYIISPIVTEEIRRKRKKVCKIK</sequence>
<accession>A0A4Y1Z8C0</accession>
<protein>
    <submittedName>
        <fullName evidence="1">Uncharacterized protein</fullName>
    </submittedName>
</protein>